<gene>
    <name evidence="2" type="ORF">MELLADRAFT_85651</name>
</gene>
<dbReference type="EMBL" id="GL883104">
    <property type="protein sequence ID" value="EGG07527.1"/>
    <property type="molecule type" value="Genomic_DNA"/>
</dbReference>
<feature type="compositionally biased region" description="Acidic residues" evidence="1">
    <location>
        <begin position="40"/>
        <end position="51"/>
    </location>
</feature>
<evidence type="ECO:0000313" key="3">
    <source>
        <dbReference type="Proteomes" id="UP000001072"/>
    </source>
</evidence>
<evidence type="ECO:0000256" key="1">
    <source>
        <dbReference type="SAM" id="MobiDB-lite"/>
    </source>
</evidence>
<feature type="compositionally biased region" description="Polar residues" evidence="1">
    <location>
        <begin position="67"/>
        <end position="78"/>
    </location>
</feature>
<dbReference type="OrthoDB" id="10419257at2759"/>
<organism evidence="3">
    <name type="scientific">Melampsora larici-populina (strain 98AG31 / pathotype 3-4-7)</name>
    <name type="common">Poplar leaf rust fungus</name>
    <dbReference type="NCBI Taxonomy" id="747676"/>
    <lineage>
        <taxon>Eukaryota</taxon>
        <taxon>Fungi</taxon>
        <taxon>Dikarya</taxon>
        <taxon>Basidiomycota</taxon>
        <taxon>Pucciniomycotina</taxon>
        <taxon>Pucciniomycetes</taxon>
        <taxon>Pucciniales</taxon>
        <taxon>Melampsoraceae</taxon>
        <taxon>Melampsora</taxon>
    </lineage>
</organism>
<dbReference type="GeneID" id="18933922"/>
<feature type="compositionally biased region" description="Polar residues" evidence="1">
    <location>
        <begin position="1"/>
        <end position="25"/>
    </location>
</feature>
<feature type="region of interest" description="Disordered" evidence="1">
    <location>
        <begin position="1"/>
        <end position="78"/>
    </location>
</feature>
<name>F4RJB3_MELLP</name>
<reference evidence="3" key="1">
    <citation type="journal article" date="2011" name="Proc. Natl. Acad. Sci. U.S.A.">
        <title>Obligate biotrophy features unraveled by the genomic analysis of rust fungi.</title>
        <authorList>
            <person name="Duplessis S."/>
            <person name="Cuomo C.A."/>
            <person name="Lin Y.-C."/>
            <person name="Aerts A."/>
            <person name="Tisserant E."/>
            <person name="Veneault-Fourrey C."/>
            <person name="Joly D.L."/>
            <person name="Hacquard S."/>
            <person name="Amselem J."/>
            <person name="Cantarel B.L."/>
            <person name="Chiu R."/>
            <person name="Coutinho P.M."/>
            <person name="Feau N."/>
            <person name="Field M."/>
            <person name="Frey P."/>
            <person name="Gelhaye E."/>
            <person name="Goldberg J."/>
            <person name="Grabherr M.G."/>
            <person name="Kodira C.D."/>
            <person name="Kohler A."/>
            <person name="Kuees U."/>
            <person name="Lindquist E.A."/>
            <person name="Lucas S.M."/>
            <person name="Mago R."/>
            <person name="Mauceli E."/>
            <person name="Morin E."/>
            <person name="Murat C."/>
            <person name="Pangilinan J.L."/>
            <person name="Park R."/>
            <person name="Pearson M."/>
            <person name="Quesneville H."/>
            <person name="Rouhier N."/>
            <person name="Sakthikumar S."/>
            <person name="Salamov A.A."/>
            <person name="Schmutz J."/>
            <person name="Selles B."/>
            <person name="Shapiro H."/>
            <person name="Tanguay P."/>
            <person name="Tuskan G.A."/>
            <person name="Henrissat B."/>
            <person name="Van de Peer Y."/>
            <person name="Rouze P."/>
            <person name="Ellis J.G."/>
            <person name="Dodds P.N."/>
            <person name="Schein J.E."/>
            <person name="Zhong S."/>
            <person name="Hamelin R.C."/>
            <person name="Grigoriev I.V."/>
            <person name="Szabo L.J."/>
            <person name="Martin F."/>
        </authorList>
    </citation>
    <scope>NUCLEOTIDE SEQUENCE [LARGE SCALE GENOMIC DNA]</scope>
    <source>
        <strain evidence="3">98AG31 / pathotype 3-4-7</strain>
    </source>
</reference>
<proteinExistence type="predicted"/>
<dbReference type="AlphaFoldDB" id="F4RJB3"/>
<protein>
    <submittedName>
        <fullName evidence="2">Uncharacterized protein</fullName>
    </submittedName>
</protein>
<dbReference type="RefSeq" id="XP_007409434.1">
    <property type="nucleotide sequence ID" value="XM_007409372.1"/>
</dbReference>
<dbReference type="InParanoid" id="F4RJB3"/>
<accession>F4RJB3</accession>
<dbReference type="VEuPathDB" id="FungiDB:MELLADRAFT_85651"/>
<keyword evidence="3" id="KW-1185">Reference proteome</keyword>
<sequence length="435" mass="49379">MPSTSKSQRNTRPTQTKSTNQTSSEGPKRPSKRRRREMELTQEELDLDEEDATNRPIADPTYLPTPAVTQQPRLQTTGRDVTAEDIDLRDITLKNYQAAKKSWPVGRIQAQLARQRSSNHQLSAAFIAKGQAVLEDLDHTIHMIVMVSGVDIMKLKRALGLMGGTHAENPWHRWLSFALDANKFAMPVRRDPDSSDILTRRNQANSIAYQALTDDEYAVFTSNVFYALGGYPDYSAINIIEDSNVFGDSSILIPEIPKLKEEDELLYRPIYEKLVDLKKVERDRKLNTPSASSQKQEKRSLQCMKKIAQELARYHHLVGLDYYIIACSNSLSGEGWCREYTSRDEISTWVETKAQLQHVFPLYCQNGSTIDEVKSVAAANKASLTHKASNNKSDTDKKTLSDMLNQLLGMYPTKVDLLKSVFRRVFLRWLIPLAL</sequence>
<dbReference type="HOGENOM" id="CLU_025212_2_2_1"/>
<dbReference type="KEGG" id="mlr:MELLADRAFT_85651"/>
<dbReference type="Proteomes" id="UP000001072">
    <property type="component" value="Unassembled WGS sequence"/>
</dbReference>
<evidence type="ECO:0000313" key="2">
    <source>
        <dbReference type="EMBL" id="EGG07527.1"/>
    </source>
</evidence>